<proteinExistence type="predicted"/>
<accession>A0A0C9W388</accession>
<evidence type="ECO:0000313" key="1">
    <source>
        <dbReference type="EMBL" id="KIJ46220.1"/>
    </source>
</evidence>
<dbReference type="OrthoDB" id="3264327at2759"/>
<organism evidence="1 2">
    <name type="scientific">Sphaerobolus stellatus (strain SS14)</name>
    <dbReference type="NCBI Taxonomy" id="990650"/>
    <lineage>
        <taxon>Eukaryota</taxon>
        <taxon>Fungi</taxon>
        <taxon>Dikarya</taxon>
        <taxon>Basidiomycota</taxon>
        <taxon>Agaricomycotina</taxon>
        <taxon>Agaricomycetes</taxon>
        <taxon>Phallomycetidae</taxon>
        <taxon>Geastrales</taxon>
        <taxon>Sphaerobolaceae</taxon>
        <taxon>Sphaerobolus</taxon>
    </lineage>
</organism>
<name>A0A0C9W388_SPHS4</name>
<keyword evidence="2" id="KW-1185">Reference proteome</keyword>
<dbReference type="HOGENOM" id="CLU_157667_0_0_1"/>
<protein>
    <submittedName>
        <fullName evidence="1">Uncharacterized protein</fullName>
    </submittedName>
</protein>
<sequence>GNCQDVKCTVNMQHNCQSNSCPLGLIHTVVQEREDSEQRALRIKHINSGDLILNTPQMRDARFVSLFKSNVRPLNRTEAILHGVAMEIKASKARTA</sequence>
<gene>
    <name evidence="1" type="ORF">M422DRAFT_92227</name>
</gene>
<dbReference type="AlphaFoldDB" id="A0A0C9W388"/>
<feature type="non-terminal residue" evidence="1">
    <location>
        <position position="1"/>
    </location>
</feature>
<reference evidence="1 2" key="1">
    <citation type="submission" date="2014-06" db="EMBL/GenBank/DDBJ databases">
        <title>Evolutionary Origins and Diversification of the Mycorrhizal Mutualists.</title>
        <authorList>
            <consortium name="DOE Joint Genome Institute"/>
            <consortium name="Mycorrhizal Genomics Consortium"/>
            <person name="Kohler A."/>
            <person name="Kuo A."/>
            <person name="Nagy L.G."/>
            <person name="Floudas D."/>
            <person name="Copeland A."/>
            <person name="Barry K.W."/>
            <person name="Cichocki N."/>
            <person name="Veneault-Fourrey C."/>
            <person name="LaButti K."/>
            <person name="Lindquist E.A."/>
            <person name="Lipzen A."/>
            <person name="Lundell T."/>
            <person name="Morin E."/>
            <person name="Murat C."/>
            <person name="Riley R."/>
            <person name="Ohm R."/>
            <person name="Sun H."/>
            <person name="Tunlid A."/>
            <person name="Henrissat B."/>
            <person name="Grigoriev I.V."/>
            <person name="Hibbett D.S."/>
            <person name="Martin F."/>
        </authorList>
    </citation>
    <scope>NUCLEOTIDE SEQUENCE [LARGE SCALE GENOMIC DNA]</scope>
    <source>
        <strain evidence="1 2">SS14</strain>
    </source>
</reference>
<evidence type="ECO:0000313" key="2">
    <source>
        <dbReference type="Proteomes" id="UP000054279"/>
    </source>
</evidence>
<dbReference type="EMBL" id="KN837108">
    <property type="protein sequence ID" value="KIJ46220.1"/>
    <property type="molecule type" value="Genomic_DNA"/>
</dbReference>
<feature type="non-terminal residue" evidence="1">
    <location>
        <position position="96"/>
    </location>
</feature>
<dbReference type="Proteomes" id="UP000054279">
    <property type="component" value="Unassembled WGS sequence"/>
</dbReference>